<evidence type="ECO:0000313" key="1">
    <source>
        <dbReference type="EMBL" id="RUP06357.1"/>
    </source>
</evidence>
<protein>
    <submittedName>
        <fullName evidence="1">Uncharacterized protein</fullName>
    </submittedName>
</protein>
<comment type="caution">
    <text evidence="1">The sequence shown here is derived from an EMBL/GenBank/DDBJ whole genome shotgun (WGS) entry which is preliminary data.</text>
</comment>
<dbReference type="EMBL" id="RBNI01016893">
    <property type="protein sequence ID" value="RUP06357.1"/>
    <property type="molecule type" value="Genomic_DNA"/>
</dbReference>
<organism evidence="1 2">
    <name type="scientific">Jimgerdemannia flammicorona</name>
    <dbReference type="NCBI Taxonomy" id="994334"/>
    <lineage>
        <taxon>Eukaryota</taxon>
        <taxon>Fungi</taxon>
        <taxon>Fungi incertae sedis</taxon>
        <taxon>Mucoromycota</taxon>
        <taxon>Mucoromycotina</taxon>
        <taxon>Endogonomycetes</taxon>
        <taxon>Endogonales</taxon>
        <taxon>Endogonaceae</taxon>
        <taxon>Jimgerdemannia</taxon>
    </lineage>
</organism>
<name>A0A433AUF4_9FUNG</name>
<reference evidence="1 2" key="1">
    <citation type="journal article" date="2018" name="New Phytol.">
        <title>Phylogenomics of Endogonaceae and evolution of mycorrhizas within Mucoromycota.</title>
        <authorList>
            <person name="Chang Y."/>
            <person name="Desiro A."/>
            <person name="Na H."/>
            <person name="Sandor L."/>
            <person name="Lipzen A."/>
            <person name="Clum A."/>
            <person name="Barry K."/>
            <person name="Grigoriev I.V."/>
            <person name="Martin F.M."/>
            <person name="Stajich J.E."/>
            <person name="Smith M.E."/>
            <person name="Bonito G."/>
            <person name="Spatafora J.W."/>
        </authorList>
    </citation>
    <scope>NUCLEOTIDE SEQUENCE [LARGE SCALE GENOMIC DNA]</scope>
    <source>
        <strain evidence="1 2">GMNB39</strain>
    </source>
</reference>
<evidence type="ECO:0000313" key="2">
    <source>
        <dbReference type="Proteomes" id="UP000268093"/>
    </source>
</evidence>
<keyword evidence="2" id="KW-1185">Reference proteome</keyword>
<sequence>MLEFEVDDLQADKDFVVFAGAAHELNRILSAARPLSQSEIATIRVHIALVSGTHARFETLRPIYNKEHTLCLCVYDEDIITFELQSGSVGDDIERVFELTVYLRQIVCADGLSLRKLITRGKSREYQTSRSEYEYVMQEGR</sequence>
<proteinExistence type="predicted"/>
<gene>
    <name evidence="1" type="ORF">BC936DRAFT_140368</name>
</gene>
<accession>A0A433AUF4</accession>
<dbReference type="OrthoDB" id="2320279at2759"/>
<dbReference type="Proteomes" id="UP000268093">
    <property type="component" value="Unassembled WGS sequence"/>
</dbReference>
<dbReference type="AlphaFoldDB" id="A0A433AUF4"/>